<name>A0A9X0A8X2_9CNID</name>
<reference evidence="1" key="1">
    <citation type="submission" date="2023-01" db="EMBL/GenBank/DDBJ databases">
        <title>Genome assembly of the deep-sea coral Lophelia pertusa.</title>
        <authorList>
            <person name="Herrera S."/>
            <person name="Cordes E."/>
        </authorList>
    </citation>
    <scope>NUCLEOTIDE SEQUENCE</scope>
    <source>
        <strain evidence="1">USNM1676648</strain>
        <tissue evidence="1">Polyp</tissue>
    </source>
</reference>
<gene>
    <name evidence="1" type="ORF">OS493_003388</name>
</gene>
<dbReference type="EMBL" id="MU825397">
    <property type="protein sequence ID" value="KAJ7393729.1"/>
    <property type="molecule type" value="Genomic_DNA"/>
</dbReference>
<keyword evidence="2" id="KW-1185">Reference proteome</keyword>
<proteinExistence type="predicted"/>
<protein>
    <submittedName>
        <fullName evidence="1">Uncharacterized protein</fullName>
    </submittedName>
</protein>
<dbReference type="Proteomes" id="UP001163046">
    <property type="component" value="Unassembled WGS sequence"/>
</dbReference>
<dbReference type="OrthoDB" id="6086925at2759"/>
<evidence type="ECO:0000313" key="1">
    <source>
        <dbReference type="EMBL" id="KAJ7393729.1"/>
    </source>
</evidence>
<comment type="caution">
    <text evidence="1">The sequence shown here is derived from an EMBL/GenBank/DDBJ whole genome shotgun (WGS) entry which is preliminary data.</text>
</comment>
<evidence type="ECO:0000313" key="2">
    <source>
        <dbReference type="Proteomes" id="UP001163046"/>
    </source>
</evidence>
<sequence>MDDLVKLIEEFPSRLKNINEGKGIPLQFELLPISAAGIQTADSPGEHTLAISTKDLEECFDDLRSAQSLVNECKGSGYDADHDVLEFRQQLTTVMRKFKGAISVMNSSEGKTQVDACLAAYREALDGYDISGKFCTKWGQILETKKPAVPTTSIKFPEGKSLTIVLLGQNW</sequence>
<accession>A0A9X0A8X2</accession>
<dbReference type="AlphaFoldDB" id="A0A9X0A8X2"/>
<organism evidence="1 2">
    <name type="scientific">Desmophyllum pertusum</name>
    <dbReference type="NCBI Taxonomy" id="174260"/>
    <lineage>
        <taxon>Eukaryota</taxon>
        <taxon>Metazoa</taxon>
        <taxon>Cnidaria</taxon>
        <taxon>Anthozoa</taxon>
        <taxon>Hexacorallia</taxon>
        <taxon>Scleractinia</taxon>
        <taxon>Caryophylliina</taxon>
        <taxon>Caryophylliidae</taxon>
        <taxon>Desmophyllum</taxon>
    </lineage>
</organism>